<feature type="disulfide bond" evidence="12">
    <location>
        <begin position="1861"/>
        <end position="1873"/>
    </location>
</feature>
<feature type="domain" description="Laminin EGF-like" evidence="17">
    <location>
        <begin position="2000"/>
        <end position="2054"/>
    </location>
</feature>
<gene>
    <name evidence="20" type="primary">Lama1</name>
    <name evidence="20" type="ORF">G6Z75_0001085</name>
</gene>
<feature type="domain" description="Laminin G" evidence="16">
    <location>
        <begin position="3656"/>
        <end position="3828"/>
    </location>
</feature>
<evidence type="ECO:0000256" key="6">
    <source>
        <dbReference type="ARBA" id="ARBA00022869"/>
    </source>
</evidence>
<comment type="subunit">
    <text evidence="10">Laminin is a complex glycoprotein, consisting of three different polypeptide chains (alpha, beta, gamma), which are bound to each other by disulfide bonds into a cross-shaped molecule comprising one long and three short arms with globules at each end.</text>
</comment>
<feature type="domain" description="Laminin EGF-like" evidence="17">
    <location>
        <begin position="1861"/>
        <end position="1908"/>
    </location>
</feature>
<dbReference type="FunFam" id="2.10.25.10:FF:000090">
    <property type="entry name" value="laminin subunit alpha"/>
    <property type="match status" value="1"/>
</dbReference>
<evidence type="ECO:0000256" key="5">
    <source>
        <dbReference type="ARBA" id="ARBA00022737"/>
    </source>
</evidence>
<keyword evidence="6" id="KW-0084">Basement membrane</keyword>
<dbReference type="InterPro" id="IPR001791">
    <property type="entry name" value="Laminin_G"/>
</dbReference>
<dbReference type="Pfam" id="PF00055">
    <property type="entry name" value="Laminin_N"/>
    <property type="match status" value="1"/>
</dbReference>
<evidence type="ECO:0000259" key="17">
    <source>
        <dbReference type="PROSITE" id="PS50027"/>
    </source>
</evidence>
<feature type="disulfide bond" evidence="12">
    <location>
        <begin position="1812"/>
        <end position="1824"/>
    </location>
</feature>
<dbReference type="GO" id="GO:0009888">
    <property type="term" value="P:tissue development"/>
    <property type="evidence" value="ECO:0007669"/>
    <property type="project" value="TreeGrafter"/>
</dbReference>
<dbReference type="Gene3D" id="2.10.25.10">
    <property type="entry name" value="Laminin"/>
    <property type="match status" value="16"/>
</dbReference>
<dbReference type="Gene3D" id="2.60.120.260">
    <property type="entry name" value="Galactose-binding domain-like"/>
    <property type="match status" value="1"/>
</dbReference>
<dbReference type="SMART" id="SM00181">
    <property type="entry name" value="EGF"/>
    <property type="match status" value="11"/>
</dbReference>
<evidence type="ECO:0000256" key="7">
    <source>
        <dbReference type="ARBA" id="ARBA00023157"/>
    </source>
</evidence>
<dbReference type="SUPFAM" id="SSF49899">
    <property type="entry name" value="Concanavalin A-like lectins/glucanases"/>
    <property type="match status" value="5"/>
</dbReference>
<dbReference type="InterPro" id="IPR000742">
    <property type="entry name" value="EGF"/>
</dbReference>
<dbReference type="SMART" id="SM00136">
    <property type="entry name" value="LamNT"/>
    <property type="match status" value="1"/>
</dbReference>
<dbReference type="PANTHER" id="PTHR10574">
    <property type="entry name" value="NETRIN/LAMININ-RELATED"/>
    <property type="match status" value="1"/>
</dbReference>
<dbReference type="SMART" id="SM00180">
    <property type="entry name" value="EGF_Lam"/>
    <property type="match status" value="17"/>
</dbReference>
<feature type="disulfide bond" evidence="12">
    <location>
        <begin position="1882"/>
        <end position="1891"/>
    </location>
</feature>
<comment type="caution">
    <text evidence="12">Lacks conserved residue(s) required for the propagation of feature annotation.</text>
</comment>
<feature type="disulfide bond" evidence="12">
    <location>
        <begin position="929"/>
        <end position="946"/>
    </location>
</feature>
<feature type="domain" description="Laminin IV type A" evidence="18">
    <location>
        <begin position="2086"/>
        <end position="2274"/>
    </location>
</feature>
<feature type="disulfide bond" evidence="11">
    <location>
        <begin position="3986"/>
        <end position="4013"/>
    </location>
</feature>
<dbReference type="PROSITE" id="PS51117">
    <property type="entry name" value="LAMININ_NTER"/>
    <property type="match status" value="1"/>
</dbReference>
<dbReference type="FunFam" id="2.10.25.10:FF:000069">
    <property type="entry name" value="Laminin subunit alpha 1"/>
    <property type="match status" value="1"/>
</dbReference>
<feature type="domain" description="Laminin IV type A" evidence="18">
    <location>
        <begin position="541"/>
        <end position="732"/>
    </location>
</feature>
<evidence type="ECO:0000256" key="2">
    <source>
        <dbReference type="ARBA" id="ARBA00022525"/>
    </source>
</evidence>
<feature type="disulfide bond" evidence="12">
    <location>
        <begin position="2440"/>
        <end position="2449"/>
    </location>
</feature>
<feature type="compositionally biased region" description="Basic and acidic residues" evidence="14">
    <location>
        <begin position="1526"/>
        <end position="1545"/>
    </location>
</feature>
<dbReference type="FunFam" id="2.60.120.200:FF:000200">
    <property type="entry name" value="Laminin subunit alpha-3"/>
    <property type="match status" value="1"/>
</dbReference>
<evidence type="ECO:0000256" key="3">
    <source>
        <dbReference type="ARBA" id="ARBA00022530"/>
    </source>
</evidence>
<sequence length="4016" mass="449011">ESSWTMATATKKEHASNVTLHLLIVIFSLFLNDLTAVQARGFRHSLKQAQRSTYSLNKNLKNSGLFPSTFNVAAKADIYVNATCGEEGPETFCKPSESSRCAVCDSRSPDPGKRHNISNILDSNPGKWWQSPTLARGDYYEYVTILLDLKQVYQVEYVIVKSANSPRPAAWILERSLDGENFQPWQYYAPSDGECWTRYSAPPVAGKPVYVTDDEVICTSQYSRQTPMENGEIHTHLVNGRPGALNHSATLQEFTQARFVRLRLQGLRRNGEADKRRAFYSIKEINIGGRCLCSGHAARCRYSVQHGHQECECERHTCGERCEKCCSMYNQIPWKPGTAGKGFHCEKCNCNGHATSCRYDQEVAERRMSMDIRGKYRGGGVCVNCSEHTTGINCEKCEIGYYRPNGVAPDASEPCLPCDCNIRGSTGYCTPDDSYTRMGKVAGACECKPGYSGYKCDQCAAGYRQFPDCMPCPCDSRGILPSHDCEGDCLCKANVAGDFCDRCKPGYLALSKDDLDGCMSCYCFGVADRCTTARLQYSMISTLENWLVTDMNASRAIVPTLDTDNEWLTVAAFDVEYDSPFWLAPQIYTGNRVSSYGSNLTYSVTWVVMRGDTSGKPTMEPNVILVGNNGMRIAYGEEQYNGQEAEIAVPLREQDWFHVRSDVQDIPTRLRRTEFRGDPVTRAQMMRVLADLKYLMIRARYHSEQIEGSLQSAILTIGELSPDGEIDNLVEICECPEEYTGMSCEKCAWGYVKMPINGSNHQDRHKCVKCDCNSHAGSCDLIMGECGTCEHHTVGPKCDRCATGYYGIATRGTSEDCKKCACPLSVDSNNFSPSCQLDDPTDMNSGYVCTQCPEGYTGDHCETCDVGFYGNPVIPGGTCERCTCNGGACDHETGRCLECRGNTEGWKCEKCKEAHYGNPLEQNCMPCDCSPFGSNSVHCEQTTGQCPCRSLFTGRDCSSCIEGYGNVTAGCRECNCDVGAIDGFCDSVSGVCRCAPSVVGFRCDRCDVDTYGLSADGCKGLTDKPRKLGKLWRSTANLIAEVQIAASSVCGRRAGPIKVAVPSGILSTVVVVGPIDTHRRHHHFRVSFERICSRHVRCPVGQDGLPSDYGVEMYPGRSIWVWGVLALGAGTLLLSALQWWNKSTIRTEGSGSTKSIFIDESKSDGPFIVEQSTTKKSAGYTTRDGIIFEPRGIEGDRRWKRSMRLDSRNDGSKIEENTETSVIYEEQRVSSSISVDDRKINGYGLSRQNLHVNEDGRALDDSSQQDQHPVIIRTDTHLNIETQVLTENNPGRLIERERQRNKKNNDRTMIDTVTFPKLRNDRFEEDIVVKTGSRSQSEVEDRQGSRIDVVGRNIQTPRSREASINVDNYLRSSTLMLRHIQNSESTDNHYVPKLAASTLSNDRKGVLEIDEKNARLNYLYKSYDPHILQTTDVVTEIEEKLTPAFSRSVINDRDIGRPNKAEETSRALSGKQAILGSLKRNIAEGDTRRFAGGMQEDQLLFFREDRERVQSSAMSSTEAIHGRKNWPGERDRGDPARKRRETSHDWFTRTSNQSWNFRGHDNSVRHKEVFKKSIINSKEQNDENNNKYNDQETDLPIHRDDENILSKDLNSNDGEFENESNDDKPWDDTNTFQFLNSIIPPDNKRRKVTRGEESKDLMVTRNFVWTTQNQEVGNRALIPIPRPTFSQDNWKTSHNGFSKKRIRFVDRRKDARGSIGETGMATIQKTDLRETVNGDRRKRYANYYTTRSVTPMAYVHIQPAYPVAPPTKRKCVRCMVVYKPCPSQPRPPPRIVLPSYKYHEPANKWRGLKYGCGCNNLGSTSSACDIVSGQCQCKPQVIGRQCNECKTGYWGLTSGTGCTPCGCDSMGSHNTSCSNDTGECYCKPGVGGSRCDSCLSGYYGFSLNGCQLCDSCVRPGHVCDPDTGRCVCPRLTYGEHCDRCRPGAWDLVPRVGCRLCACTLGATGSQCDHQGQCPCRIGYDGLRCERCAKGYYGYPRCRPCGCNLAGTTHCHDGVCECDDKGQCPCKELVVGRQCNQCKEGTFGLATDNVKGCTECFCFGRSTLCQQAGLSWGQRRLTRPRVLYINDTVSDVIITNFGSTTVLPAVNGGLNVTNGLSVIPGSDGDVTLPTTLYYNYPLYWRLPDSFLGDKVVSYGGFLRFKTSTEGGIPLRSNLRYPVVQLQGNNKIVLEYYLHLPVNDNRYEVRFHESLWQLQNRPDYKVSREVLMVALQNLQYIFVKASDNAEFTKTTLLEASLDAAVLMPTHSPPLATGVEICQCPPEYNGTSCQDPSIGFYRWYKNTTATSTIVIDLVGQARRCQCNGRSEVCDRETGYCLNCKENTFGAHCNVCTDSFYGHPEIGGCKPCPCPQVDKRFSSTCVVRANNEPICHCKPGYVGRKCERCAHGYYGFPDLPDGKCVPCNCNLAGSLSDGCDGETGQCKCKIGSTGRDCSQCTAYRHVYINNVCTSCNDNCTGILLDTVAMLSEELAGGTSHIADGYIPPPWEELSYIDSNMTTYLEELEQRTRLQQRMRNVPWHEYKKFAQDVETMLRNMNKNAKYADTLKTKGGDLKNNVFTAKIMLDNLRKDIEGTTSELNQYSNDNRRIEIKKALKTAKAILNYLKSVDVAKRTTEVENFLDGVTKYVAWLNSLHDATEPLAVAQNDAKNYEMKLNDMRTIIENTMETLFSYDSLYNHINGTFIEAKDQCARIEILRDETNETITEGKKLVNEARDLLVNAENNIQNLSDSRDKLTYWTEKLSMKEELLYRLNYEYDEKYVVPAVQHAKNLSSYVDQYVSLFAKTRDIAASPLKASQAYKNIVDGLQAAKVTALAAKEIIEDVHKKAFPPSGQKSLLDNAKEVLTKSSQQWEVAKEHDKLIKNANAKLNAQKQAILVLKDSLNNTGIKDNEINVKLRELQSNSKKLHEDLLNILEDNNEVAESVMNTQRLIDDYKQGIADRLKPKLHELKREGDSKISLASEKLTEALSNIKKADAKLISLSNVAMKRKAVFDKWNDTLATKLQNLKDKIAEARNTAEGIRVSLRSVEGKECIRSYRPTTLQSSSTTSIIITFALPTARKEGSLFYLPSGINDDFIALEIFDKKVRFLWNVGGGTGILTHPEVLESGDLQNDRSWYRIEAERTRHTGKLNVHKQFSTSGKYLPVINTTNSEYGRFDVLPTDRVWIGGIPKSQRRPTELIAGNGLPGCIHQVILDGKHIGLWNFITTAPDMACKACVEGVEDAKDDIAYNFNGEGYAVRNRVSSGPYNKYMFGVSISFRTYDENALLFLAINKDNQHIMISLREGRVILHVGYGGNVSMEMSSTYKYNTGNWTKVDAFRQYQLRKNIEKCSLSIGGDNDKRIGAPTPQPTKEDIPDLAQAKYYIGGLPPSFRAEKLILPSQVSFLGCMANIVVQEGYDPMAEQYYGVESSCGNKPLKIVGFYGDGYLEHSAFTLRKIQSVLSFSFRTMQDAAMLLLSTFEGHEDRLDGTLKEAKDSYYSMCILNGQVQVRLNAGHGELVLQSNNTFNDGKYHSVTVIKKRKEVELRIDDAYQTSGRLRNSIAIKAPSSNGGLFFGGLPALINNTKMIATNTPLYGAIKDVIFNDINLRFDDAVNFDHALIGRSGPSMGKETPNYVPSASLSRGMSTQPEGCQKVPYYSLEPGALKFGDKPHSHTQLYLNFKKFWEKKYAIEFDFRTYYPNGLLFITPGLRLKHYLMVLIRDGQLLLIVRSKQRKEILFKTPFNDGNWHHVVISHEERKITLLVDTQTPRVIKVPRRIGLASMMYIGGLPESGTPIPEQVVVRLETLKGCIRGLKINGNVYDMVGSTSRAFNVGQCFPSVESGAYFQGEAYAIYRNNFEVDGVLELQLEFRTSEVSGVLLSITAPSGSPSLSLELNSGKVIMSGDLGDNNPLYVEQGFSNHYAICDNRWHRIQAVYNDEELALKVDELDQKYGLPTNINYHLNTSIFSGPLYIGGIPATAQKGSLLMRDHFNGCIRNVMIRGERRDWTDMAELHNIHLSSCPVQ</sequence>
<keyword evidence="3" id="KW-0272">Extracellular matrix</keyword>
<feature type="coiled-coil region" evidence="13">
    <location>
        <begin position="3010"/>
        <end position="3037"/>
    </location>
</feature>
<dbReference type="CDD" id="cd00110">
    <property type="entry name" value="LamG"/>
    <property type="match status" value="5"/>
</dbReference>
<feature type="domain" description="Laminin EGF-like" evidence="17">
    <location>
        <begin position="1956"/>
        <end position="1999"/>
    </location>
</feature>
<dbReference type="Pfam" id="PF02210">
    <property type="entry name" value="Laminin_G_2"/>
    <property type="match status" value="3"/>
</dbReference>
<evidence type="ECO:0000256" key="13">
    <source>
        <dbReference type="SAM" id="Coils"/>
    </source>
</evidence>
<feature type="compositionally biased region" description="Basic and acidic residues" evidence="14">
    <location>
        <begin position="1595"/>
        <end position="1605"/>
    </location>
</feature>
<dbReference type="PROSITE" id="PS00022">
    <property type="entry name" value="EGF_1"/>
    <property type="match status" value="1"/>
</dbReference>
<keyword evidence="15" id="KW-0472">Membrane</keyword>
<dbReference type="EMBL" id="JAANHZ010000841">
    <property type="protein sequence ID" value="KAG5306260.1"/>
    <property type="molecule type" value="Genomic_DNA"/>
</dbReference>
<feature type="disulfide bond" evidence="12">
    <location>
        <begin position="2389"/>
        <end position="2398"/>
    </location>
</feature>
<dbReference type="InterPro" id="IPR056863">
    <property type="entry name" value="LMN_ATRN_NET-like_EGF"/>
</dbReference>
<dbReference type="SUPFAM" id="SSF49785">
    <property type="entry name" value="Galactose-binding domain-like"/>
    <property type="match status" value="1"/>
</dbReference>
<dbReference type="FunFam" id="2.10.25.10:FF:000188">
    <property type="entry name" value="Laminin subunit gamma 2"/>
    <property type="match status" value="2"/>
</dbReference>
<evidence type="ECO:0000256" key="14">
    <source>
        <dbReference type="SAM" id="MobiDB-lite"/>
    </source>
</evidence>
<feature type="disulfide bond" evidence="12">
    <location>
        <begin position="2025"/>
        <end position="2034"/>
    </location>
</feature>
<dbReference type="InterPro" id="IPR008211">
    <property type="entry name" value="Laminin_N"/>
</dbReference>
<dbReference type="Proteomes" id="UP000667349">
    <property type="component" value="Unassembled WGS sequence"/>
</dbReference>
<dbReference type="FunFam" id="2.10.25.10:FF:000082">
    <property type="entry name" value="Laminin subunit alpha 1"/>
    <property type="match status" value="1"/>
</dbReference>
<evidence type="ECO:0000313" key="21">
    <source>
        <dbReference type="Proteomes" id="UP000667349"/>
    </source>
</evidence>
<feature type="region of interest" description="Disordered" evidence="14">
    <location>
        <begin position="1576"/>
        <end position="1627"/>
    </location>
</feature>
<feature type="domain" description="Laminin N-terminal" evidence="19">
    <location>
        <begin position="61"/>
        <end position="290"/>
    </location>
</feature>
<evidence type="ECO:0000313" key="20">
    <source>
        <dbReference type="EMBL" id="KAG5306260.1"/>
    </source>
</evidence>
<evidence type="ECO:0000259" key="18">
    <source>
        <dbReference type="PROSITE" id="PS51115"/>
    </source>
</evidence>
<feature type="domain" description="Laminin EGF-like" evidence="17">
    <location>
        <begin position="418"/>
        <end position="471"/>
    </location>
</feature>
<dbReference type="Pfam" id="PF00053">
    <property type="entry name" value="EGF_laminin"/>
    <property type="match status" value="13"/>
</dbReference>
<dbReference type="PROSITE" id="PS51115">
    <property type="entry name" value="LAMININ_IVA"/>
    <property type="match status" value="2"/>
</dbReference>
<reference evidence="20" key="1">
    <citation type="submission" date="2020-02" db="EMBL/GenBank/DDBJ databases">
        <title>Relaxed selection underlies rapid genomic changes in the transitions from sociality to social parasitism in ants.</title>
        <authorList>
            <person name="Bi X."/>
        </authorList>
    </citation>
    <scope>NUCLEOTIDE SEQUENCE</scope>
    <source>
        <strain evidence="20">BGI-DK2013a</strain>
        <tissue evidence="20">Whole body</tissue>
    </source>
</reference>
<feature type="domain" description="Laminin G" evidence="16">
    <location>
        <begin position="3239"/>
        <end position="3424"/>
    </location>
</feature>
<feature type="disulfide bond" evidence="12">
    <location>
        <begin position="927"/>
        <end position="939"/>
    </location>
</feature>
<dbReference type="InterPro" id="IPR000034">
    <property type="entry name" value="Laminin_IV"/>
</dbReference>
<dbReference type="PANTHER" id="PTHR10574:SF428">
    <property type="entry name" value="LAMININ SUBUNIT ALPHA-1-LIKE PROTEIN"/>
    <property type="match status" value="1"/>
</dbReference>
<feature type="domain" description="Laminin EGF-like" evidence="17">
    <location>
        <begin position="974"/>
        <end position="1020"/>
    </location>
</feature>
<feature type="coiled-coil region" evidence="13">
    <location>
        <begin position="2579"/>
        <end position="2606"/>
    </location>
</feature>
<feature type="domain" description="Laminin EGF-like" evidence="17">
    <location>
        <begin position="927"/>
        <end position="973"/>
    </location>
</feature>
<dbReference type="GO" id="GO:0048731">
    <property type="term" value="P:system development"/>
    <property type="evidence" value="ECO:0007669"/>
    <property type="project" value="UniProtKB-ARBA"/>
</dbReference>
<feature type="domain" description="Laminin G" evidence="16">
    <location>
        <begin position="3833"/>
        <end position="4013"/>
    </location>
</feature>
<feature type="domain" description="Laminin EGF-like" evidence="17">
    <location>
        <begin position="2364"/>
        <end position="2418"/>
    </location>
</feature>
<feature type="disulfide bond" evidence="12">
    <location>
        <begin position="899"/>
        <end position="908"/>
    </location>
</feature>
<dbReference type="SMART" id="SM00281">
    <property type="entry name" value="LamB"/>
    <property type="match status" value="2"/>
</dbReference>
<evidence type="ECO:0000256" key="11">
    <source>
        <dbReference type="PROSITE-ProRule" id="PRU00122"/>
    </source>
</evidence>
<feature type="coiled-coil region" evidence="13">
    <location>
        <begin position="2718"/>
        <end position="2745"/>
    </location>
</feature>
<feature type="disulfide bond" evidence="12">
    <location>
        <begin position="994"/>
        <end position="1003"/>
    </location>
</feature>
<dbReference type="FunFam" id="2.10.25.10:FF:000130">
    <property type="entry name" value="Laminin subunit beta 1"/>
    <property type="match status" value="1"/>
</dbReference>
<evidence type="ECO:0000259" key="19">
    <source>
        <dbReference type="PROSITE" id="PS51117"/>
    </source>
</evidence>
<keyword evidence="2" id="KW-0964">Secreted</keyword>
<dbReference type="InterPro" id="IPR008979">
    <property type="entry name" value="Galactose-bd-like_sf"/>
</dbReference>
<dbReference type="InterPro" id="IPR050440">
    <property type="entry name" value="Laminin/Netrin_ECM"/>
</dbReference>
<evidence type="ECO:0000256" key="8">
    <source>
        <dbReference type="ARBA" id="ARBA00023180"/>
    </source>
</evidence>
<evidence type="ECO:0000256" key="4">
    <source>
        <dbReference type="ARBA" id="ARBA00022729"/>
    </source>
</evidence>
<dbReference type="Pfam" id="PF00052">
    <property type="entry name" value="Laminin_B"/>
    <property type="match status" value="2"/>
</dbReference>
<feature type="coiled-coil region" evidence="13">
    <location>
        <begin position="2868"/>
        <end position="2930"/>
    </location>
</feature>
<organism evidence="20 21">
    <name type="scientific">Acromyrmex insinuator</name>
    <dbReference type="NCBI Taxonomy" id="230686"/>
    <lineage>
        <taxon>Eukaryota</taxon>
        <taxon>Metazoa</taxon>
        <taxon>Ecdysozoa</taxon>
        <taxon>Arthropoda</taxon>
        <taxon>Hexapoda</taxon>
        <taxon>Insecta</taxon>
        <taxon>Pterygota</taxon>
        <taxon>Neoptera</taxon>
        <taxon>Endopterygota</taxon>
        <taxon>Hymenoptera</taxon>
        <taxon>Apocrita</taxon>
        <taxon>Aculeata</taxon>
        <taxon>Formicoidea</taxon>
        <taxon>Formicidae</taxon>
        <taxon>Myrmicinae</taxon>
        <taxon>Acromyrmex</taxon>
    </lineage>
</organism>
<dbReference type="FunFam" id="2.10.25.10:FF:000209">
    <property type="entry name" value="Laminin subunit alpha 5"/>
    <property type="match status" value="1"/>
</dbReference>
<feature type="disulfide bond" evidence="12">
    <location>
        <begin position="1863"/>
        <end position="1880"/>
    </location>
</feature>
<feature type="domain" description="Laminin G" evidence="16">
    <location>
        <begin position="3429"/>
        <end position="3644"/>
    </location>
</feature>
<feature type="disulfide bond" evidence="12">
    <location>
        <begin position="789"/>
        <end position="798"/>
    </location>
</feature>
<keyword evidence="9 12" id="KW-0424">Laminin EGF-like domain</keyword>
<feature type="disulfide bond" evidence="12">
    <location>
        <begin position="2336"/>
        <end position="2345"/>
    </location>
</feature>
<feature type="non-terminal residue" evidence="20">
    <location>
        <position position="1"/>
    </location>
</feature>
<feature type="disulfide bond" evidence="12">
    <location>
        <begin position="1833"/>
        <end position="1842"/>
    </location>
</feature>
<feature type="transmembrane region" description="Helical" evidence="15">
    <location>
        <begin position="20"/>
        <end position="37"/>
    </location>
</feature>
<dbReference type="PROSITE" id="PS50027">
    <property type="entry name" value="EGF_LAM_2"/>
    <property type="match status" value="12"/>
</dbReference>
<dbReference type="SMART" id="SM00282">
    <property type="entry name" value="LamG"/>
    <property type="match status" value="5"/>
</dbReference>
<name>A0A836JGQ7_9HYME</name>
<keyword evidence="7 12" id="KW-1015">Disulfide bond</keyword>
<dbReference type="Pfam" id="PF24973">
    <property type="entry name" value="EGF_LMN_ATRN"/>
    <property type="match status" value="2"/>
</dbReference>
<feature type="disulfide bond" evidence="12">
    <location>
        <begin position="447"/>
        <end position="456"/>
    </location>
</feature>
<dbReference type="PROSITE" id="PS50025">
    <property type="entry name" value="LAM_G_DOMAIN"/>
    <property type="match status" value="5"/>
</dbReference>
<dbReference type="SUPFAM" id="SSF57196">
    <property type="entry name" value="EGF/Laminin"/>
    <property type="match status" value="12"/>
</dbReference>
<evidence type="ECO:0000256" key="9">
    <source>
        <dbReference type="ARBA" id="ARBA00023292"/>
    </source>
</evidence>
<evidence type="ECO:0000256" key="10">
    <source>
        <dbReference type="ARBA" id="ARBA00065619"/>
    </source>
</evidence>
<dbReference type="GO" id="GO:0009887">
    <property type="term" value="P:animal organ morphogenesis"/>
    <property type="evidence" value="ECO:0007669"/>
    <property type="project" value="TreeGrafter"/>
</dbReference>
<dbReference type="FunFam" id="2.10.25.10:FF:000033">
    <property type="entry name" value="Laminin subunit alpha 2"/>
    <property type="match status" value="1"/>
</dbReference>
<feature type="domain" description="Laminin G" evidence="16">
    <location>
        <begin position="3037"/>
        <end position="3229"/>
    </location>
</feature>
<feature type="domain" description="Laminin EGF-like" evidence="17">
    <location>
        <begin position="770"/>
        <end position="819"/>
    </location>
</feature>
<evidence type="ECO:0000256" key="12">
    <source>
        <dbReference type="PROSITE-ProRule" id="PRU00460"/>
    </source>
</evidence>
<feature type="domain" description="Laminin EGF-like" evidence="17">
    <location>
        <begin position="2419"/>
        <end position="2466"/>
    </location>
</feature>
<feature type="disulfide bond" evidence="12">
    <location>
        <begin position="1814"/>
        <end position="1831"/>
    </location>
</feature>
<dbReference type="Pfam" id="PF00054">
    <property type="entry name" value="Laminin_G_1"/>
    <property type="match status" value="2"/>
</dbReference>
<feature type="region of interest" description="Disordered" evidence="14">
    <location>
        <begin position="1510"/>
        <end position="1545"/>
    </location>
</feature>
<feature type="domain" description="Laminin EGF-like" evidence="17">
    <location>
        <begin position="1812"/>
        <end position="1860"/>
    </location>
</feature>
<feature type="disulfide bond" evidence="12">
    <location>
        <begin position="2421"/>
        <end position="2438"/>
    </location>
</feature>
<evidence type="ECO:0000256" key="1">
    <source>
        <dbReference type="ARBA" id="ARBA00004302"/>
    </source>
</evidence>
<protein>
    <submittedName>
        <fullName evidence="20">LAMA1 protein</fullName>
    </submittedName>
</protein>
<evidence type="ECO:0000256" key="15">
    <source>
        <dbReference type="SAM" id="Phobius"/>
    </source>
</evidence>
<evidence type="ECO:0000259" key="16">
    <source>
        <dbReference type="PROSITE" id="PS50025"/>
    </source>
</evidence>
<comment type="subcellular location">
    <subcellularLocation>
        <location evidence="1">Secreted</location>
        <location evidence="1">Extracellular space</location>
        <location evidence="1">Extracellular matrix</location>
        <location evidence="1">Basement membrane</location>
    </subcellularLocation>
</comment>
<keyword evidence="5" id="KW-0677">Repeat</keyword>
<dbReference type="PROSITE" id="PS01248">
    <property type="entry name" value="EGF_LAM_1"/>
    <property type="match status" value="9"/>
</dbReference>
<dbReference type="Gene3D" id="2.60.120.200">
    <property type="match status" value="5"/>
</dbReference>
<comment type="caution">
    <text evidence="20">The sequence shown here is derived from an EMBL/GenBank/DDBJ whole genome shotgun (WGS) entry which is preliminary data.</text>
</comment>
<feature type="disulfide bond" evidence="12">
    <location>
        <begin position="1975"/>
        <end position="1984"/>
    </location>
</feature>
<dbReference type="InterPro" id="IPR002049">
    <property type="entry name" value="LE_dom"/>
</dbReference>
<feature type="disulfide bond" evidence="12">
    <location>
        <begin position="2419"/>
        <end position="2431"/>
    </location>
</feature>
<feature type="domain" description="Laminin EGF-like" evidence="17">
    <location>
        <begin position="882"/>
        <end position="926"/>
    </location>
</feature>
<keyword evidence="4" id="KW-0732">Signal</keyword>
<feature type="non-terminal residue" evidence="20">
    <location>
        <position position="4016"/>
    </location>
</feature>
<dbReference type="CDD" id="cd00055">
    <property type="entry name" value="EGF_Lam"/>
    <property type="match status" value="17"/>
</dbReference>
<keyword evidence="13" id="KW-0175">Coiled coil</keyword>
<accession>A0A836JGQ7</accession>
<feature type="disulfide bond" evidence="12">
    <location>
        <begin position="948"/>
        <end position="957"/>
    </location>
</feature>
<proteinExistence type="predicted"/>
<keyword evidence="21" id="KW-1185">Reference proteome</keyword>
<keyword evidence="8" id="KW-0325">Glycoprotein</keyword>
<keyword evidence="15" id="KW-0812">Transmembrane</keyword>
<dbReference type="PRINTS" id="PR00011">
    <property type="entry name" value="EGFLAMININ"/>
</dbReference>
<keyword evidence="15" id="KW-1133">Transmembrane helix</keyword>
<dbReference type="GO" id="GO:0005604">
    <property type="term" value="C:basement membrane"/>
    <property type="evidence" value="ECO:0007669"/>
    <property type="project" value="UniProtKB-SubCell"/>
</dbReference>
<dbReference type="InterPro" id="IPR013320">
    <property type="entry name" value="ConA-like_dom_sf"/>
</dbReference>
<feature type="domain" description="Laminin EGF-like" evidence="17">
    <location>
        <begin position="2317"/>
        <end position="2363"/>
    </location>
</feature>